<accession>A0A2T9Z6A8</accession>
<proteinExistence type="predicted"/>
<gene>
    <name evidence="2" type="ORF">BB559_000119</name>
</gene>
<dbReference type="EMBL" id="MBFT01000006">
    <property type="protein sequence ID" value="PVV00131.1"/>
    <property type="molecule type" value="Genomic_DNA"/>
</dbReference>
<dbReference type="AlphaFoldDB" id="A0A2T9Z6A8"/>
<keyword evidence="3" id="KW-1185">Reference proteome</keyword>
<evidence type="ECO:0000313" key="3">
    <source>
        <dbReference type="Proteomes" id="UP000245699"/>
    </source>
</evidence>
<keyword evidence="1" id="KW-0732">Signal</keyword>
<comment type="caution">
    <text evidence="2">The sequence shown here is derived from an EMBL/GenBank/DDBJ whole genome shotgun (WGS) entry which is preliminary data.</text>
</comment>
<name>A0A2T9Z6A8_9FUNG</name>
<feature type="signal peptide" evidence="1">
    <location>
        <begin position="1"/>
        <end position="20"/>
    </location>
</feature>
<dbReference type="Proteomes" id="UP000245699">
    <property type="component" value="Unassembled WGS sequence"/>
</dbReference>
<evidence type="ECO:0000256" key="1">
    <source>
        <dbReference type="SAM" id="SignalP"/>
    </source>
</evidence>
<sequence length="92" mass="9941">MKLLILSTLMAASGLDGAEAVEFSSLVEETGTGTRGAITFSSVPWYTDQMSGLIKDSNSATNMLQDSSRWNRDAGFRSFWFGRAHGHGGGRH</sequence>
<evidence type="ECO:0000313" key="2">
    <source>
        <dbReference type="EMBL" id="PVV00131.1"/>
    </source>
</evidence>
<protein>
    <submittedName>
        <fullName evidence="2">Uncharacterized protein</fullName>
    </submittedName>
</protein>
<feature type="chain" id="PRO_5015705221" evidence="1">
    <location>
        <begin position="21"/>
        <end position="92"/>
    </location>
</feature>
<organism evidence="2 3">
    <name type="scientific">Furculomyces boomerangus</name>
    <dbReference type="NCBI Taxonomy" id="61424"/>
    <lineage>
        <taxon>Eukaryota</taxon>
        <taxon>Fungi</taxon>
        <taxon>Fungi incertae sedis</taxon>
        <taxon>Zoopagomycota</taxon>
        <taxon>Kickxellomycotina</taxon>
        <taxon>Harpellomycetes</taxon>
        <taxon>Harpellales</taxon>
        <taxon>Harpellaceae</taxon>
        <taxon>Furculomyces</taxon>
    </lineage>
</organism>
<reference evidence="2 3" key="1">
    <citation type="journal article" date="2018" name="MBio">
        <title>Comparative Genomics Reveals the Core Gene Toolbox for the Fungus-Insect Symbiosis.</title>
        <authorList>
            <person name="Wang Y."/>
            <person name="Stata M."/>
            <person name="Wang W."/>
            <person name="Stajich J.E."/>
            <person name="White M.M."/>
            <person name="Moncalvo J.M."/>
        </authorList>
    </citation>
    <scope>NUCLEOTIDE SEQUENCE [LARGE SCALE GENOMIC DNA]</scope>
    <source>
        <strain evidence="2 3">AUS-77-4</strain>
    </source>
</reference>